<evidence type="ECO:0008006" key="2">
    <source>
        <dbReference type="Google" id="ProtNLM"/>
    </source>
</evidence>
<dbReference type="AlphaFoldDB" id="A0A3B0YTV7"/>
<name>A0A3B0YTV7_9ZZZZ</name>
<gene>
    <name evidence="1" type="ORF">MNBD_GAMMA13-1858</name>
</gene>
<evidence type="ECO:0000313" key="1">
    <source>
        <dbReference type="EMBL" id="VAW78722.1"/>
    </source>
</evidence>
<accession>A0A3B0YTV7</accession>
<protein>
    <recommendedName>
        <fullName evidence="2">HMA domain-containing protein</fullName>
    </recommendedName>
</protein>
<dbReference type="EMBL" id="UOFK01000163">
    <property type="protein sequence ID" value="VAW78722.1"/>
    <property type="molecule type" value="Genomic_DNA"/>
</dbReference>
<sequence>MLQLTGLVVHMGHPLSNSLRRLLEDCAMHQQGVTSARFTESRPHQMLIEYDRQQINSFEIIHEVNNRALQAG</sequence>
<reference evidence="1" key="1">
    <citation type="submission" date="2018-06" db="EMBL/GenBank/DDBJ databases">
        <authorList>
            <person name="Zhirakovskaya E."/>
        </authorList>
    </citation>
    <scope>NUCLEOTIDE SEQUENCE</scope>
</reference>
<organism evidence="1">
    <name type="scientific">hydrothermal vent metagenome</name>
    <dbReference type="NCBI Taxonomy" id="652676"/>
    <lineage>
        <taxon>unclassified sequences</taxon>
        <taxon>metagenomes</taxon>
        <taxon>ecological metagenomes</taxon>
    </lineage>
</organism>
<proteinExistence type="predicted"/>